<evidence type="ECO:0000313" key="3">
    <source>
        <dbReference type="Proteomes" id="UP000554235"/>
    </source>
</evidence>
<evidence type="ECO:0000313" key="2">
    <source>
        <dbReference type="EMBL" id="KAF4463689.1"/>
    </source>
</evidence>
<protein>
    <submittedName>
        <fullName evidence="2">Uncharacterized protein</fullName>
    </submittedName>
</protein>
<comment type="caution">
    <text evidence="2">The sequence shown here is derived from an EMBL/GenBank/DDBJ whole genome shotgun (WGS) entry which is preliminary data.</text>
</comment>
<name>A0A8H4L9R8_9HYPO</name>
<dbReference type="EMBL" id="JAADYS010001323">
    <property type="protein sequence ID" value="KAF4463689.1"/>
    <property type="molecule type" value="Genomic_DNA"/>
</dbReference>
<feature type="signal peptide" evidence="1">
    <location>
        <begin position="1"/>
        <end position="18"/>
    </location>
</feature>
<evidence type="ECO:0000256" key="1">
    <source>
        <dbReference type="SAM" id="SignalP"/>
    </source>
</evidence>
<proteinExistence type="predicted"/>
<dbReference type="AlphaFoldDB" id="A0A8H4L9R8"/>
<sequence length="156" mass="17154">MKLTTISLALFMAFGANAAPTETRDGLQPRAECTEPWHDGHGPVNCNEISVVFGSGEFTVHANRVRIRTGQGADIDDYLDCAKGTAGFTSFGHESFQYTLEIQAGNTCIHGQLPNYAYDNLIIKYGDQDFNVQRSTACSKVFAADRGRRCLIKKIE</sequence>
<reference evidence="2 3" key="1">
    <citation type="submission" date="2020-01" db="EMBL/GenBank/DDBJ databases">
        <title>Identification and distribution of gene clusters putatively required for synthesis of sphingolipid metabolism inhibitors in phylogenetically diverse species of the filamentous fungus Fusarium.</title>
        <authorList>
            <person name="Kim H.-S."/>
            <person name="Busman M."/>
            <person name="Brown D.W."/>
            <person name="Divon H."/>
            <person name="Uhlig S."/>
            <person name="Proctor R.H."/>
        </authorList>
    </citation>
    <scope>NUCLEOTIDE SEQUENCE [LARGE SCALE GENOMIC DNA]</scope>
    <source>
        <strain evidence="2 3">NRRL 20459</strain>
    </source>
</reference>
<keyword evidence="1" id="KW-0732">Signal</keyword>
<organism evidence="2 3">
    <name type="scientific">Fusarium albosuccineum</name>
    <dbReference type="NCBI Taxonomy" id="1237068"/>
    <lineage>
        <taxon>Eukaryota</taxon>
        <taxon>Fungi</taxon>
        <taxon>Dikarya</taxon>
        <taxon>Ascomycota</taxon>
        <taxon>Pezizomycotina</taxon>
        <taxon>Sordariomycetes</taxon>
        <taxon>Hypocreomycetidae</taxon>
        <taxon>Hypocreales</taxon>
        <taxon>Nectriaceae</taxon>
        <taxon>Fusarium</taxon>
        <taxon>Fusarium decemcellulare species complex</taxon>
    </lineage>
</organism>
<feature type="chain" id="PRO_5034653661" evidence="1">
    <location>
        <begin position="19"/>
        <end position="156"/>
    </location>
</feature>
<gene>
    <name evidence="2" type="ORF">FALBO_9488</name>
</gene>
<dbReference type="Proteomes" id="UP000554235">
    <property type="component" value="Unassembled WGS sequence"/>
</dbReference>
<accession>A0A8H4L9R8</accession>
<keyword evidence="3" id="KW-1185">Reference proteome</keyword>